<proteinExistence type="predicted"/>
<organism evidence="1">
    <name type="scientific">marine sediment metagenome</name>
    <dbReference type="NCBI Taxonomy" id="412755"/>
    <lineage>
        <taxon>unclassified sequences</taxon>
        <taxon>metagenomes</taxon>
        <taxon>ecological metagenomes</taxon>
    </lineage>
</organism>
<gene>
    <name evidence="1" type="ORF">LCGC14_0871990</name>
</gene>
<comment type="caution">
    <text evidence="1">The sequence shown here is derived from an EMBL/GenBank/DDBJ whole genome shotgun (WGS) entry which is preliminary data.</text>
</comment>
<evidence type="ECO:0000313" key="1">
    <source>
        <dbReference type="EMBL" id="KKN26718.1"/>
    </source>
</evidence>
<accession>A0A0F9SBE5</accession>
<name>A0A0F9SBE5_9ZZZZ</name>
<protein>
    <submittedName>
        <fullName evidence="1">Uncharacterized protein</fullName>
    </submittedName>
</protein>
<dbReference type="EMBL" id="LAZR01002699">
    <property type="protein sequence ID" value="KKN26718.1"/>
    <property type="molecule type" value="Genomic_DNA"/>
</dbReference>
<dbReference type="AlphaFoldDB" id="A0A0F9SBE5"/>
<sequence>MPICKKCDERFPCRVKIDDKERNLGRRKYCLKCSPFGGRNTVKLHESDPYEGKKTECKICDREYIYRRRSGHTINKCNSCMANSKRLKLKKKMVKYKGGQCFMCRYNRCLQALEFHHRNPKTKKFCLSGAHCRKWTIIKKELDKCSLVCSNCHKEIEAGYKRDVSSTVLRASLISGSLRLWLRRAIL</sequence>
<reference evidence="1" key="1">
    <citation type="journal article" date="2015" name="Nature">
        <title>Complex archaea that bridge the gap between prokaryotes and eukaryotes.</title>
        <authorList>
            <person name="Spang A."/>
            <person name="Saw J.H."/>
            <person name="Jorgensen S.L."/>
            <person name="Zaremba-Niedzwiedzka K."/>
            <person name="Martijn J."/>
            <person name="Lind A.E."/>
            <person name="van Eijk R."/>
            <person name="Schleper C."/>
            <person name="Guy L."/>
            <person name="Ettema T.J."/>
        </authorList>
    </citation>
    <scope>NUCLEOTIDE SEQUENCE</scope>
</reference>